<dbReference type="AlphaFoldDB" id="A0A1Z5JGB4"/>
<reference evidence="2 3" key="1">
    <citation type="journal article" date="2015" name="Plant Cell">
        <title>Oil accumulation by the oleaginous diatom Fistulifera solaris as revealed by the genome and transcriptome.</title>
        <authorList>
            <person name="Tanaka T."/>
            <person name="Maeda Y."/>
            <person name="Veluchamy A."/>
            <person name="Tanaka M."/>
            <person name="Abida H."/>
            <person name="Marechal E."/>
            <person name="Bowler C."/>
            <person name="Muto M."/>
            <person name="Sunaga Y."/>
            <person name="Tanaka M."/>
            <person name="Yoshino T."/>
            <person name="Taniguchi T."/>
            <person name="Fukuda Y."/>
            <person name="Nemoto M."/>
            <person name="Matsumoto M."/>
            <person name="Wong P.S."/>
            <person name="Aburatani S."/>
            <person name="Fujibuchi W."/>
        </authorList>
    </citation>
    <scope>NUCLEOTIDE SEQUENCE [LARGE SCALE GENOMIC DNA]</scope>
    <source>
        <strain evidence="2 3">JPCC DA0580</strain>
    </source>
</reference>
<name>A0A1Z5JGB4_FISSO</name>
<feature type="region of interest" description="Disordered" evidence="1">
    <location>
        <begin position="1"/>
        <end position="66"/>
    </location>
</feature>
<dbReference type="OrthoDB" id="40885at2759"/>
<accession>A0A1Z5JGB4</accession>
<feature type="compositionally biased region" description="Basic and acidic residues" evidence="1">
    <location>
        <begin position="1"/>
        <end position="16"/>
    </location>
</feature>
<organism evidence="2 3">
    <name type="scientific">Fistulifera solaris</name>
    <name type="common">Oleaginous diatom</name>
    <dbReference type="NCBI Taxonomy" id="1519565"/>
    <lineage>
        <taxon>Eukaryota</taxon>
        <taxon>Sar</taxon>
        <taxon>Stramenopiles</taxon>
        <taxon>Ochrophyta</taxon>
        <taxon>Bacillariophyta</taxon>
        <taxon>Bacillariophyceae</taxon>
        <taxon>Bacillariophycidae</taxon>
        <taxon>Naviculales</taxon>
        <taxon>Naviculaceae</taxon>
        <taxon>Fistulifera</taxon>
    </lineage>
</organism>
<evidence type="ECO:0000256" key="1">
    <source>
        <dbReference type="SAM" id="MobiDB-lite"/>
    </source>
</evidence>
<dbReference type="Proteomes" id="UP000198406">
    <property type="component" value="Unassembled WGS sequence"/>
</dbReference>
<gene>
    <name evidence="2" type="ORF">FisN_15Hh287</name>
</gene>
<proteinExistence type="predicted"/>
<protein>
    <submittedName>
        <fullName evidence="2">Uncharacterized protein</fullName>
    </submittedName>
</protein>
<keyword evidence="3" id="KW-1185">Reference proteome</keyword>
<comment type="caution">
    <text evidence="2">The sequence shown here is derived from an EMBL/GenBank/DDBJ whole genome shotgun (WGS) entry which is preliminary data.</text>
</comment>
<evidence type="ECO:0000313" key="3">
    <source>
        <dbReference type="Proteomes" id="UP000198406"/>
    </source>
</evidence>
<evidence type="ECO:0000313" key="2">
    <source>
        <dbReference type="EMBL" id="GAX12808.1"/>
    </source>
</evidence>
<dbReference type="InParanoid" id="A0A1Z5JGB4"/>
<dbReference type="EMBL" id="BDSP01000055">
    <property type="protein sequence ID" value="GAX12808.1"/>
    <property type="molecule type" value="Genomic_DNA"/>
</dbReference>
<sequence>MVHPKEEEHHKGKIDIPETVVGEEGSAKRNIQRKHDHDPNRKDKKQGGGGGGKGKWNDLDDGSTDE</sequence>